<accession>A0A1H0LAA4</accession>
<dbReference type="Proteomes" id="UP000324252">
    <property type="component" value="Unassembled WGS sequence"/>
</dbReference>
<keyword evidence="1" id="KW-0472">Membrane</keyword>
<dbReference type="EMBL" id="FQZZ01000008">
    <property type="protein sequence ID" value="SHK69592.1"/>
    <property type="molecule type" value="Genomic_DNA"/>
</dbReference>
<gene>
    <name evidence="2" type="ORF">SAMN05444142_1081</name>
</gene>
<organism evidence="2 3">
    <name type="scientific">Lutimaribacter pacificus</name>
    <dbReference type="NCBI Taxonomy" id="391948"/>
    <lineage>
        <taxon>Bacteria</taxon>
        <taxon>Pseudomonadati</taxon>
        <taxon>Pseudomonadota</taxon>
        <taxon>Alphaproteobacteria</taxon>
        <taxon>Rhodobacterales</taxon>
        <taxon>Roseobacteraceae</taxon>
        <taxon>Lutimaribacter</taxon>
    </lineage>
</organism>
<dbReference type="AlphaFoldDB" id="A0A1H0LAA4"/>
<reference evidence="2 3" key="1">
    <citation type="submission" date="2016-11" db="EMBL/GenBank/DDBJ databases">
        <authorList>
            <person name="Varghese N."/>
            <person name="Submissions S."/>
        </authorList>
    </citation>
    <scope>NUCLEOTIDE SEQUENCE [LARGE SCALE GENOMIC DNA]</scope>
    <source>
        <strain evidence="2 3">DSM 29620</strain>
    </source>
</reference>
<name>A0A1H0LAA4_9RHOB</name>
<feature type="transmembrane region" description="Helical" evidence="1">
    <location>
        <begin position="7"/>
        <end position="37"/>
    </location>
</feature>
<keyword evidence="1" id="KW-1133">Transmembrane helix</keyword>
<evidence type="ECO:0000313" key="2">
    <source>
        <dbReference type="EMBL" id="SHK69592.1"/>
    </source>
</evidence>
<keyword evidence="3" id="KW-1185">Reference proteome</keyword>
<protein>
    <submittedName>
        <fullName evidence="2">Uncharacterized protein</fullName>
    </submittedName>
</protein>
<proteinExistence type="predicted"/>
<sequence length="60" mass="5906">MVAALPALMFVTLAMLIFTGFPVAFVLAGVGIGFGFIANAVNGGAILGHGSDGIVLSRAA</sequence>
<evidence type="ECO:0000313" key="3">
    <source>
        <dbReference type="Proteomes" id="UP000324252"/>
    </source>
</evidence>
<evidence type="ECO:0000256" key="1">
    <source>
        <dbReference type="SAM" id="Phobius"/>
    </source>
</evidence>
<keyword evidence="1" id="KW-0812">Transmembrane</keyword>